<gene>
    <name evidence="2" type="ORF">D8674_022915</name>
</gene>
<dbReference type="EMBL" id="SMOL01000402">
    <property type="protein sequence ID" value="KAB2616327.1"/>
    <property type="molecule type" value="Genomic_DNA"/>
</dbReference>
<accession>A0A5N5GMH5</accession>
<feature type="region of interest" description="Disordered" evidence="1">
    <location>
        <begin position="104"/>
        <end position="135"/>
    </location>
</feature>
<protein>
    <submittedName>
        <fullName evidence="2">Uncharacterized protein</fullName>
    </submittedName>
</protein>
<dbReference type="Proteomes" id="UP000327157">
    <property type="component" value="Chromosome 3"/>
</dbReference>
<reference evidence="2 3" key="1">
    <citation type="submission" date="2019-09" db="EMBL/GenBank/DDBJ databases">
        <authorList>
            <person name="Ou C."/>
        </authorList>
    </citation>
    <scope>NUCLEOTIDE SEQUENCE [LARGE SCALE GENOMIC DNA]</scope>
    <source>
        <strain evidence="2">S2</strain>
        <tissue evidence="2">Leaf</tissue>
    </source>
</reference>
<reference evidence="3" key="2">
    <citation type="submission" date="2019-10" db="EMBL/GenBank/DDBJ databases">
        <title>A de novo genome assembly of a pear dwarfing rootstock.</title>
        <authorList>
            <person name="Wang F."/>
            <person name="Wang J."/>
            <person name="Li S."/>
            <person name="Zhang Y."/>
            <person name="Fang M."/>
            <person name="Ma L."/>
            <person name="Zhao Y."/>
            <person name="Jiang S."/>
        </authorList>
    </citation>
    <scope>NUCLEOTIDE SEQUENCE [LARGE SCALE GENOMIC DNA]</scope>
</reference>
<feature type="compositionally biased region" description="Polar residues" evidence="1">
    <location>
        <begin position="118"/>
        <end position="129"/>
    </location>
</feature>
<comment type="caution">
    <text evidence="2">The sequence shown here is derived from an EMBL/GenBank/DDBJ whole genome shotgun (WGS) entry which is preliminary data.</text>
</comment>
<evidence type="ECO:0000313" key="2">
    <source>
        <dbReference type="EMBL" id="KAB2616327.1"/>
    </source>
</evidence>
<dbReference type="Pfam" id="PF05553">
    <property type="entry name" value="DUF761"/>
    <property type="match status" value="1"/>
</dbReference>
<proteinExistence type="predicted"/>
<evidence type="ECO:0000313" key="3">
    <source>
        <dbReference type="Proteomes" id="UP000327157"/>
    </source>
</evidence>
<reference evidence="2 3" key="3">
    <citation type="submission" date="2019-11" db="EMBL/GenBank/DDBJ databases">
        <title>A de novo genome assembly of a pear dwarfing rootstock.</title>
        <authorList>
            <person name="Wang F."/>
            <person name="Wang J."/>
            <person name="Li S."/>
            <person name="Zhang Y."/>
            <person name="Fang M."/>
            <person name="Ma L."/>
            <person name="Zhao Y."/>
            <person name="Jiang S."/>
        </authorList>
    </citation>
    <scope>NUCLEOTIDE SEQUENCE [LARGE SCALE GENOMIC DNA]</scope>
    <source>
        <strain evidence="2">S2</strain>
        <tissue evidence="2">Leaf</tissue>
    </source>
</reference>
<name>A0A5N5GMH5_9ROSA</name>
<dbReference type="InterPro" id="IPR008480">
    <property type="entry name" value="DUF761_pln"/>
</dbReference>
<evidence type="ECO:0000256" key="1">
    <source>
        <dbReference type="SAM" id="MobiDB-lite"/>
    </source>
</evidence>
<keyword evidence="3" id="KW-1185">Reference proteome</keyword>
<sequence>MSCLIPRSDKFASPKAKTKTGLGWKHLMRVVRSKLPLGLVRRSSNLRLNSQYDSSTRPFLQHHHYYRQYNHYCDQEHLSTRKSLSLSRTEGGCKDDKPLILAPSPSLLMRRSQDETKGSQSSIATANTSDQDDVLHGDLHDHHVLEDGLHLDVEALGLDDVYKKITNTTTTIVATTPTTLERHRLCGVDAEADKFIEEFRNTLALERKKSADKFWATLSATAQERRQCGVDAKAGQFIEEFRRRMRVEELERQKSAEDVLGMLARSMA</sequence>
<organism evidence="2 3">
    <name type="scientific">Pyrus ussuriensis x Pyrus communis</name>
    <dbReference type="NCBI Taxonomy" id="2448454"/>
    <lineage>
        <taxon>Eukaryota</taxon>
        <taxon>Viridiplantae</taxon>
        <taxon>Streptophyta</taxon>
        <taxon>Embryophyta</taxon>
        <taxon>Tracheophyta</taxon>
        <taxon>Spermatophyta</taxon>
        <taxon>Magnoliopsida</taxon>
        <taxon>eudicotyledons</taxon>
        <taxon>Gunneridae</taxon>
        <taxon>Pentapetalae</taxon>
        <taxon>rosids</taxon>
        <taxon>fabids</taxon>
        <taxon>Rosales</taxon>
        <taxon>Rosaceae</taxon>
        <taxon>Amygdaloideae</taxon>
        <taxon>Maleae</taxon>
        <taxon>Pyrus</taxon>
    </lineage>
</organism>
<dbReference type="AlphaFoldDB" id="A0A5N5GMH5"/>